<dbReference type="EMBL" id="PTIX01000030">
    <property type="protein sequence ID" value="PPK63260.1"/>
    <property type="molecule type" value="Genomic_DNA"/>
</dbReference>
<keyword evidence="4 7" id="KW-1133">Transmembrane helix</keyword>
<organism evidence="9 10">
    <name type="scientific">Actinokineospora auranticolor</name>
    <dbReference type="NCBI Taxonomy" id="155976"/>
    <lineage>
        <taxon>Bacteria</taxon>
        <taxon>Bacillati</taxon>
        <taxon>Actinomycetota</taxon>
        <taxon>Actinomycetes</taxon>
        <taxon>Pseudonocardiales</taxon>
        <taxon>Pseudonocardiaceae</taxon>
        <taxon>Actinokineospora</taxon>
    </lineage>
</organism>
<feature type="transmembrane region" description="Helical" evidence="7">
    <location>
        <begin position="269"/>
        <end position="290"/>
    </location>
</feature>
<feature type="transmembrane region" description="Helical" evidence="7">
    <location>
        <begin position="302"/>
        <end position="323"/>
    </location>
</feature>
<evidence type="ECO:0000256" key="1">
    <source>
        <dbReference type="ARBA" id="ARBA00004651"/>
    </source>
</evidence>
<comment type="caution">
    <text evidence="9">The sequence shown here is derived from an EMBL/GenBank/DDBJ whole genome shotgun (WGS) entry which is preliminary data.</text>
</comment>
<dbReference type="InterPro" id="IPR020846">
    <property type="entry name" value="MFS_dom"/>
</dbReference>
<dbReference type="Pfam" id="PF07690">
    <property type="entry name" value="MFS_1"/>
    <property type="match status" value="1"/>
</dbReference>
<sequence length="433" mass="43821">MAVTWPRPRRGRKHREIAPNREGRDRLTGDPAAPAEPGQRTLSAALLALAIGAFGIGTTEFVIVGLLPDVALDLGVSIPSAGLLVSGYALSVVVGAPLVTALGARLPRKALLVGLMVVFILGNVVCAVAADYPVLMVGRAVAALCHGAFFGIGSVVAAAVVAPHRQAAAIALMFSGLTAANVLGVPMGTLLGQHLGWRSTFWAVSALGVVGVLGVALLVPRQPRPETGLRRELAVFRRPAVWLALAVTTFGFGGVFAAFTYLAPMMTEVSGFGAGAVGWLLVLFGVGSCVGNVLGGRAADRALLPTTYATLGLLAVVLVLFAVTVGAPFTAAVTIALLGTVGFATVPALQMRVMRAADGAPALASAANIAAFNLGNALGAWLGGVVVDAGLGWRAPNLVGAGLSVLGLAAALWSGALDRRRAPGTPVDRVPVG</sequence>
<dbReference type="PANTHER" id="PTHR43124">
    <property type="entry name" value="PURINE EFFLUX PUMP PBUE"/>
    <property type="match status" value="1"/>
</dbReference>
<accession>A0A2S6GDI6</accession>
<dbReference type="InterPro" id="IPR036259">
    <property type="entry name" value="MFS_trans_sf"/>
</dbReference>
<feature type="transmembrane region" description="Helical" evidence="7">
    <location>
        <begin position="395"/>
        <end position="413"/>
    </location>
</feature>
<evidence type="ECO:0000256" key="5">
    <source>
        <dbReference type="ARBA" id="ARBA00023136"/>
    </source>
</evidence>
<feature type="transmembrane region" description="Helical" evidence="7">
    <location>
        <begin position="111"/>
        <end position="130"/>
    </location>
</feature>
<dbReference type="PRINTS" id="PR01035">
    <property type="entry name" value="TCRTETA"/>
</dbReference>
<protein>
    <submittedName>
        <fullName evidence="9">DHA1 family inner membrane transport protein</fullName>
    </submittedName>
</protein>
<dbReference type="InterPro" id="IPR050189">
    <property type="entry name" value="MFS_Efflux_Transporters"/>
</dbReference>
<dbReference type="SUPFAM" id="SSF103473">
    <property type="entry name" value="MFS general substrate transporter"/>
    <property type="match status" value="1"/>
</dbReference>
<feature type="transmembrane region" description="Helical" evidence="7">
    <location>
        <begin position="200"/>
        <end position="219"/>
    </location>
</feature>
<gene>
    <name evidence="9" type="ORF">CLV40_13052</name>
</gene>
<evidence type="ECO:0000313" key="9">
    <source>
        <dbReference type="EMBL" id="PPK63260.1"/>
    </source>
</evidence>
<feature type="transmembrane region" description="Helical" evidence="7">
    <location>
        <begin position="44"/>
        <end position="66"/>
    </location>
</feature>
<comment type="subcellular location">
    <subcellularLocation>
        <location evidence="1">Cell membrane</location>
        <topology evidence="1">Multi-pass membrane protein</topology>
    </subcellularLocation>
</comment>
<reference evidence="9 10" key="1">
    <citation type="submission" date="2018-02" db="EMBL/GenBank/DDBJ databases">
        <title>Genomic Encyclopedia of Archaeal and Bacterial Type Strains, Phase II (KMG-II): from individual species to whole genera.</title>
        <authorList>
            <person name="Goeker M."/>
        </authorList>
    </citation>
    <scope>NUCLEOTIDE SEQUENCE [LARGE SCALE GENOMIC DNA]</scope>
    <source>
        <strain evidence="9 10">YU 961-1</strain>
    </source>
</reference>
<feature type="transmembrane region" description="Helical" evidence="7">
    <location>
        <begin position="168"/>
        <end position="188"/>
    </location>
</feature>
<keyword evidence="2" id="KW-1003">Cell membrane</keyword>
<dbReference type="AlphaFoldDB" id="A0A2S6GDI6"/>
<dbReference type="PROSITE" id="PS50850">
    <property type="entry name" value="MFS"/>
    <property type="match status" value="1"/>
</dbReference>
<dbReference type="InterPro" id="IPR001958">
    <property type="entry name" value="Tet-R_TetA/multi-R_MdtG-like"/>
</dbReference>
<evidence type="ECO:0000256" key="2">
    <source>
        <dbReference type="ARBA" id="ARBA00022475"/>
    </source>
</evidence>
<keyword evidence="10" id="KW-1185">Reference proteome</keyword>
<evidence type="ECO:0000259" key="8">
    <source>
        <dbReference type="PROSITE" id="PS50850"/>
    </source>
</evidence>
<name>A0A2S6GDI6_9PSEU</name>
<dbReference type="CDD" id="cd17324">
    <property type="entry name" value="MFS_NepI_like"/>
    <property type="match status" value="1"/>
</dbReference>
<dbReference type="Proteomes" id="UP000239203">
    <property type="component" value="Unassembled WGS sequence"/>
</dbReference>
<dbReference type="GO" id="GO:0022857">
    <property type="term" value="F:transmembrane transporter activity"/>
    <property type="evidence" value="ECO:0007669"/>
    <property type="project" value="InterPro"/>
</dbReference>
<feature type="compositionally biased region" description="Basic and acidic residues" evidence="6">
    <location>
        <begin position="16"/>
        <end position="28"/>
    </location>
</feature>
<feature type="region of interest" description="Disordered" evidence="6">
    <location>
        <begin position="1"/>
        <end position="37"/>
    </location>
</feature>
<feature type="transmembrane region" description="Helical" evidence="7">
    <location>
        <begin position="329"/>
        <end position="349"/>
    </location>
</feature>
<keyword evidence="5 7" id="KW-0472">Membrane</keyword>
<feature type="transmembrane region" description="Helical" evidence="7">
    <location>
        <begin position="361"/>
        <end position="383"/>
    </location>
</feature>
<feature type="transmembrane region" description="Helical" evidence="7">
    <location>
        <begin position="240"/>
        <end position="263"/>
    </location>
</feature>
<evidence type="ECO:0000256" key="3">
    <source>
        <dbReference type="ARBA" id="ARBA00022692"/>
    </source>
</evidence>
<feature type="domain" description="Major facilitator superfamily (MFS) profile" evidence="8">
    <location>
        <begin position="45"/>
        <end position="419"/>
    </location>
</feature>
<evidence type="ECO:0000313" key="10">
    <source>
        <dbReference type="Proteomes" id="UP000239203"/>
    </source>
</evidence>
<proteinExistence type="predicted"/>
<keyword evidence="3 7" id="KW-0812">Transmembrane</keyword>
<evidence type="ECO:0000256" key="4">
    <source>
        <dbReference type="ARBA" id="ARBA00022989"/>
    </source>
</evidence>
<dbReference type="PANTHER" id="PTHR43124:SF3">
    <property type="entry name" value="CHLORAMPHENICOL EFFLUX PUMP RV0191"/>
    <property type="match status" value="1"/>
</dbReference>
<dbReference type="InterPro" id="IPR011701">
    <property type="entry name" value="MFS"/>
</dbReference>
<dbReference type="GO" id="GO:0005886">
    <property type="term" value="C:plasma membrane"/>
    <property type="evidence" value="ECO:0007669"/>
    <property type="project" value="UniProtKB-SubCell"/>
</dbReference>
<dbReference type="Gene3D" id="1.20.1250.20">
    <property type="entry name" value="MFS general substrate transporter like domains"/>
    <property type="match status" value="2"/>
</dbReference>
<feature type="transmembrane region" description="Helical" evidence="7">
    <location>
        <begin position="136"/>
        <end position="161"/>
    </location>
</feature>
<evidence type="ECO:0000256" key="6">
    <source>
        <dbReference type="SAM" id="MobiDB-lite"/>
    </source>
</evidence>
<feature type="transmembrane region" description="Helical" evidence="7">
    <location>
        <begin position="78"/>
        <end position="99"/>
    </location>
</feature>
<evidence type="ECO:0000256" key="7">
    <source>
        <dbReference type="SAM" id="Phobius"/>
    </source>
</evidence>